<name>A0A4P7XG58_9ALTE</name>
<feature type="transmembrane region" description="Helical" evidence="1">
    <location>
        <begin position="226"/>
        <end position="244"/>
    </location>
</feature>
<dbReference type="KEGG" id="hmi:soil367_08560"/>
<proteinExistence type="predicted"/>
<feature type="transmembrane region" description="Helical" evidence="1">
    <location>
        <begin position="256"/>
        <end position="278"/>
    </location>
</feature>
<keyword evidence="1" id="KW-0812">Transmembrane</keyword>
<evidence type="ECO:0000313" key="3">
    <source>
        <dbReference type="Proteomes" id="UP000298049"/>
    </source>
</evidence>
<feature type="transmembrane region" description="Helical" evidence="1">
    <location>
        <begin position="200"/>
        <end position="220"/>
    </location>
</feature>
<accession>A0A4P7XG58</accession>
<reference evidence="2 3" key="1">
    <citation type="submission" date="2018-07" db="EMBL/GenBank/DDBJ databases">
        <title>Marsedoiliclastica nanhaica gen. nov. sp. nov., a novel marine hydrocarbonoclastic bacterium isolated from an in-situ enriched hydrocarbon-degrading consortium in deep-sea sediment.</title>
        <authorList>
            <person name="Dong C."/>
            <person name="Ma T."/>
            <person name="Liu R."/>
            <person name="Shao Z."/>
        </authorList>
    </citation>
    <scope>NUCLEOTIDE SEQUENCE [LARGE SCALE GENOMIC DNA]</scope>
    <source>
        <strain evidence="3">soil36-7</strain>
    </source>
</reference>
<evidence type="ECO:0000256" key="1">
    <source>
        <dbReference type="SAM" id="Phobius"/>
    </source>
</evidence>
<gene>
    <name evidence="2" type="ORF">soil367_08560</name>
</gene>
<sequence length="380" mass="41379">MTKKARQPFANLYFFPLAAAYAALVLPWSVLAQFELVVAPPGIQAPLGHAHEMIFGFALAVVAGYVLGPQPKPRIFLLTAIWLTARIAFLGWPSSMVSLALNIGFAVLLAYRVVPRFARTAKKWRNKAVAPIILGLCAGAVVFHGLYRAEIAGPLYGILLEAILLLSTLMFFMGGRMLAPAVAGHLLKQGHELEARVQPRLEGTVLIVMGLVLVLNLLPWAPWRQMTGLLLLLAAALTLFRLVRWPVRLCLGRPDLLALMLGYWWIIAGWVLIATALLSNAIPLSTALHGMTIGALGTLTLTVMARTRTQRSHKHTDMPKAVYVAIALISFAALARIAAAVVPGLSLYLLGAFSWSLAFLILTVVLIQLAQAEKRRRSLL</sequence>
<keyword evidence="3" id="KW-1185">Reference proteome</keyword>
<feature type="transmembrane region" description="Helical" evidence="1">
    <location>
        <begin position="99"/>
        <end position="117"/>
    </location>
</feature>
<keyword evidence="1" id="KW-0472">Membrane</keyword>
<dbReference type="OrthoDB" id="6372248at2"/>
<dbReference type="Proteomes" id="UP000298049">
    <property type="component" value="Chromosome"/>
</dbReference>
<feature type="transmembrane region" description="Helical" evidence="1">
    <location>
        <begin position="12"/>
        <end position="30"/>
    </location>
</feature>
<dbReference type="EMBL" id="CP031093">
    <property type="protein sequence ID" value="QCF25969.1"/>
    <property type="molecule type" value="Genomic_DNA"/>
</dbReference>
<dbReference type="InterPro" id="IPR010266">
    <property type="entry name" value="NnrS"/>
</dbReference>
<feature type="transmembrane region" description="Helical" evidence="1">
    <location>
        <begin position="321"/>
        <end position="342"/>
    </location>
</feature>
<feature type="transmembrane region" description="Helical" evidence="1">
    <location>
        <begin position="155"/>
        <end position="179"/>
    </location>
</feature>
<dbReference type="AlphaFoldDB" id="A0A4P7XG58"/>
<dbReference type="RefSeq" id="WP_136548691.1">
    <property type="nucleotide sequence ID" value="NZ_CP031093.1"/>
</dbReference>
<feature type="transmembrane region" description="Helical" evidence="1">
    <location>
        <begin position="75"/>
        <end position="93"/>
    </location>
</feature>
<feature type="transmembrane region" description="Helical" evidence="1">
    <location>
        <begin position="50"/>
        <end position="68"/>
    </location>
</feature>
<protein>
    <submittedName>
        <fullName evidence="2">NnrS family protein</fullName>
    </submittedName>
</protein>
<organism evidence="2 3">
    <name type="scientific">Hydrocarboniclastica marina</name>
    <dbReference type="NCBI Taxonomy" id="2259620"/>
    <lineage>
        <taxon>Bacteria</taxon>
        <taxon>Pseudomonadati</taxon>
        <taxon>Pseudomonadota</taxon>
        <taxon>Gammaproteobacteria</taxon>
        <taxon>Alteromonadales</taxon>
        <taxon>Alteromonadaceae</taxon>
        <taxon>Hydrocarboniclastica</taxon>
    </lineage>
</organism>
<evidence type="ECO:0000313" key="2">
    <source>
        <dbReference type="EMBL" id="QCF25969.1"/>
    </source>
</evidence>
<feature type="transmembrane region" description="Helical" evidence="1">
    <location>
        <begin position="284"/>
        <end position="305"/>
    </location>
</feature>
<feature type="transmembrane region" description="Helical" evidence="1">
    <location>
        <begin position="129"/>
        <end position="149"/>
    </location>
</feature>
<feature type="transmembrane region" description="Helical" evidence="1">
    <location>
        <begin position="348"/>
        <end position="370"/>
    </location>
</feature>
<keyword evidence="1" id="KW-1133">Transmembrane helix</keyword>
<dbReference type="Pfam" id="PF05940">
    <property type="entry name" value="NnrS"/>
    <property type="match status" value="1"/>
</dbReference>